<evidence type="ECO:0000256" key="1">
    <source>
        <dbReference type="SAM" id="Phobius"/>
    </source>
</evidence>
<sequence length="44" mass="4978">MKEPLMILTLAICRFIFSLFAIGSVGGILFIGYRLFLMKTPKNL</sequence>
<dbReference type="EMBL" id="FOGK01000019">
    <property type="protein sequence ID" value="SER82716.1"/>
    <property type="molecule type" value="Genomic_DNA"/>
</dbReference>
<keyword evidence="1" id="KW-0812">Transmembrane</keyword>
<dbReference type="Proteomes" id="UP000182818">
    <property type="component" value="Unassembled WGS sequence"/>
</dbReference>
<keyword evidence="1" id="KW-0472">Membrane</keyword>
<reference evidence="2 3" key="1">
    <citation type="submission" date="2016-10" db="EMBL/GenBank/DDBJ databases">
        <authorList>
            <person name="Varghese N."/>
            <person name="Submissions S."/>
        </authorList>
    </citation>
    <scope>NUCLEOTIDE SEQUENCE [LARGE SCALE GENOMIC DNA]</scope>
    <source>
        <strain evidence="2 3">CGMCC 1.3889</strain>
    </source>
</reference>
<evidence type="ECO:0000313" key="2">
    <source>
        <dbReference type="EMBL" id="SER82716.1"/>
    </source>
</evidence>
<gene>
    <name evidence="2" type="ORF">SAMN04487973_11925</name>
</gene>
<feature type="transmembrane region" description="Helical" evidence="1">
    <location>
        <begin position="6"/>
        <end position="33"/>
    </location>
</feature>
<dbReference type="GeneID" id="76044682"/>
<name>A0A1H9SCF0_9LACO</name>
<comment type="caution">
    <text evidence="2">The sequence shown here is derived from an EMBL/GenBank/DDBJ whole genome shotgun (WGS) entry which is preliminary data.</text>
</comment>
<organism evidence="2 3">
    <name type="scientific">Pediococcus ethanolidurans</name>
    <dbReference type="NCBI Taxonomy" id="319653"/>
    <lineage>
        <taxon>Bacteria</taxon>
        <taxon>Bacillati</taxon>
        <taxon>Bacillota</taxon>
        <taxon>Bacilli</taxon>
        <taxon>Lactobacillales</taxon>
        <taxon>Lactobacillaceae</taxon>
        <taxon>Pediococcus</taxon>
    </lineage>
</organism>
<evidence type="ECO:0000313" key="3">
    <source>
        <dbReference type="Proteomes" id="UP000182818"/>
    </source>
</evidence>
<protein>
    <submittedName>
        <fullName evidence="2">Uncharacterized protein</fullName>
    </submittedName>
</protein>
<proteinExistence type="predicted"/>
<keyword evidence="1" id="KW-1133">Transmembrane helix</keyword>
<keyword evidence="3" id="KW-1185">Reference proteome</keyword>
<accession>A0A1H9SCF0</accession>
<dbReference type="RefSeq" id="WP_258390198.1">
    <property type="nucleotide sequence ID" value="NZ_BJYP01000036.1"/>
</dbReference>